<evidence type="ECO:0000256" key="2">
    <source>
        <dbReference type="ARBA" id="ARBA00007362"/>
    </source>
</evidence>
<evidence type="ECO:0000256" key="6">
    <source>
        <dbReference type="SAM" id="Phobius"/>
    </source>
</evidence>
<dbReference type="InterPro" id="IPR050638">
    <property type="entry name" value="AA-Vitamin_Transporters"/>
</dbReference>
<gene>
    <name evidence="8" type="ORF">LWF01_04310</name>
</gene>
<dbReference type="SUPFAM" id="SSF103481">
    <property type="entry name" value="Multidrug resistance efflux transporter EmrE"/>
    <property type="match status" value="2"/>
</dbReference>
<feature type="transmembrane region" description="Helical" evidence="6">
    <location>
        <begin position="171"/>
        <end position="190"/>
    </location>
</feature>
<feature type="transmembrane region" description="Helical" evidence="6">
    <location>
        <begin position="267"/>
        <end position="287"/>
    </location>
</feature>
<comment type="similarity">
    <text evidence="2">Belongs to the EamA transporter family.</text>
</comment>
<dbReference type="Gene3D" id="1.10.3730.20">
    <property type="match status" value="2"/>
</dbReference>
<organism evidence="8 9">
    <name type="scientific">Saxibacter everestensis</name>
    <dbReference type="NCBI Taxonomy" id="2909229"/>
    <lineage>
        <taxon>Bacteria</taxon>
        <taxon>Bacillati</taxon>
        <taxon>Actinomycetota</taxon>
        <taxon>Actinomycetes</taxon>
        <taxon>Micrococcales</taxon>
        <taxon>Brevibacteriaceae</taxon>
        <taxon>Saxibacter</taxon>
    </lineage>
</organism>
<evidence type="ECO:0000256" key="4">
    <source>
        <dbReference type="ARBA" id="ARBA00022989"/>
    </source>
</evidence>
<evidence type="ECO:0000256" key="5">
    <source>
        <dbReference type="ARBA" id="ARBA00023136"/>
    </source>
</evidence>
<evidence type="ECO:0000313" key="9">
    <source>
        <dbReference type="Proteomes" id="UP001209083"/>
    </source>
</evidence>
<accession>A0ABY8QX95</accession>
<keyword evidence="3 6" id="KW-0812">Transmembrane</keyword>
<dbReference type="PANTHER" id="PTHR32322">
    <property type="entry name" value="INNER MEMBRANE TRANSPORTER"/>
    <property type="match status" value="1"/>
</dbReference>
<feature type="transmembrane region" description="Helical" evidence="6">
    <location>
        <begin position="115"/>
        <end position="133"/>
    </location>
</feature>
<feature type="transmembrane region" description="Helical" evidence="6">
    <location>
        <begin position="139"/>
        <end position="159"/>
    </location>
</feature>
<keyword evidence="5 6" id="KW-0472">Membrane</keyword>
<dbReference type="Proteomes" id="UP001209083">
    <property type="component" value="Chromosome"/>
</dbReference>
<dbReference type="InterPro" id="IPR037185">
    <property type="entry name" value="EmrE-like"/>
</dbReference>
<evidence type="ECO:0000259" key="7">
    <source>
        <dbReference type="Pfam" id="PF00892"/>
    </source>
</evidence>
<feature type="transmembrane region" description="Helical" evidence="6">
    <location>
        <begin position="36"/>
        <end position="53"/>
    </location>
</feature>
<evidence type="ECO:0000256" key="3">
    <source>
        <dbReference type="ARBA" id="ARBA00022692"/>
    </source>
</evidence>
<dbReference type="PANTHER" id="PTHR32322:SF9">
    <property type="entry name" value="AMINO-ACID METABOLITE EFFLUX PUMP-RELATED"/>
    <property type="match status" value="1"/>
</dbReference>
<proteinExistence type="inferred from homology"/>
<feature type="domain" description="EamA" evidence="7">
    <location>
        <begin position="7"/>
        <end position="130"/>
    </location>
</feature>
<reference evidence="8 9" key="1">
    <citation type="submission" date="2023-05" db="EMBL/GenBank/DDBJ databases">
        <title>Lithophilousrod everest ZFBP1038 complete genpme.</title>
        <authorList>
            <person name="Tian M."/>
        </authorList>
    </citation>
    <scope>NUCLEOTIDE SEQUENCE [LARGE SCALE GENOMIC DNA]</scope>
    <source>
        <strain evidence="8 9">ZFBP1038</strain>
    </source>
</reference>
<keyword evidence="9" id="KW-1185">Reference proteome</keyword>
<sequence length="329" mass="34841">MTARDRLLAISVAVMWGLNFPATAYALEQFPPFLLVALRFALLAVPTVLFVRRPQVKWRWLLGYGVGFGVLQFAFLYLGMSSGMPTGLASLVLQASAPFTVVLAGLFLRERLTPIQGIGVLLAVAGLGIIAAHQAQVSSLMPVVLTLLGALGWSIGNLCSRQARPDSPLRLTLWMSVVPPLPMFALSMMIEGPTAIGASLSTAFTVDALPAVLGVLYIVLIATILGSGIWTTLMSKYPSSTVAPFSMLVPVIGLSSSAFMLGERISGLQIVGAGIVISGVLLASLRFRKPLRRLRRPMPAGASSEAPANVVDPVADPVVDPAEQRIVGR</sequence>
<keyword evidence="4 6" id="KW-1133">Transmembrane helix</keyword>
<dbReference type="Pfam" id="PF00892">
    <property type="entry name" value="EamA"/>
    <property type="match status" value="2"/>
</dbReference>
<dbReference type="EMBL" id="CP090958">
    <property type="protein sequence ID" value="WGW13004.1"/>
    <property type="molecule type" value="Genomic_DNA"/>
</dbReference>
<feature type="transmembrane region" description="Helical" evidence="6">
    <location>
        <begin position="60"/>
        <end position="80"/>
    </location>
</feature>
<comment type="subcellular location">
    <subcellularLocation>
        <location evidence="1">Membrane</location>
        <topology evidence="1">Multi-pass membrane protein</topology>
    </subcellularLocation>
</comment>
<evidence type="ECO:0000256" key="1">
    <source>
        <dbReference type="ARBA" id="ARBA00004141"/>
    </source>
</evidence>
<dbReference type="InterPro" id="IPR000620">
    <property type="entry name" value="EamA_dom"/>
</dbReference>
<protein>
    <submittedName>
        <fullName evidence="8">EamA family transporter</fullName>
    </submittedName>
</protein>
<dbReference type="RefSeq" id="WP_349639812.1">
    <property type="nucleotide sequence ID" value="NZ_CP090958.1"/>
</dbReference>
<name>A0ABY8QX95_9MICO</name>
<feature type="transmembrane region" description="Helical" evidence="6">
    <location>
        <begin position="242"/>
        <end position="261"/>
    </location>
</feature>
<feature type="transmembrane region" description="Helical" evidence="6">
    <location>
        <begin position="210"/>
        <end position="230"/>
    </location>
</feature>
<evidence type="ECO:0000313" key="8">
    <source>
        <dbReference type="EMBL" id="WGW13004.1"/>
    </source>
</evidence>
<feature type="domain" description="EamA" evidence="7">
    <location>
        <begin position="143"/>
        <end position="284"/>
    </location>
</feature>
<feature type="transmembrane region" description="Helical" evidence="6">
    <location>
        <begin position="86"/>
        <end position="108"/>
    </location>
</feature>